<feature type="chain" id="PRO_5035175107" evidence="3">
    <location>
        <begin position="22"/>
        <end position="310"/>
    </location>
</feature>
<dbReference type="AlphaFoldDB" id="A0A8J8SK39"/>
<organism evidence="5 6">
    <name type="scientific">Falsirhodobacter algicola</name>
    <dbReference type="NCBI Taxonomy" id="2692330"/>
    <lineage>
        <taxon>Bacteria</taxon>
        <taxon>Pseudomonadati</taxon>
        <taxon>Pseudomonadota</taxon>
        <taxon>Alphaproteobacteria</taxon>
        <taxon>Rhodobacterales</taxon>
        <taxon>Paracoccaceae</taxon>
        <taxon>Falsirhodobacter</taxon>
    </lineage>
</organism>
<dbReference type="InterPro" id="IPR002410">
    <property type="entry name" value="Peptidase_S33"/>
</dbReference>
<evidence type="ECO:0000313" key="6">
    <source>
        <dbReference type="Proteomes" id="UP000679284"/>
    </source>
</evidence>
<evidence type="ECO:0000256" key="2">
    <source>
        <dbReference type="ARBA" id="ARBA00022801"/>
    </source>
</evidence>
<dbReference type="PANTHER" id="PTHR43798">
    <property type="entry name" value="MONOACYLGLYCEROL LIPASE"/>
    <property type="match status" value="1"/>
</dbReference>
<dbReference type="PANTHER" id="PTHR43798:SF31">
    <property type="entry name" value="AB HYDROLASE SUPERFAMILY PROTEIN YCLE"/>
    <property type="match status" value="1"/>
</dbReference>
<dbReference type="RefSeq" id="WP_211784318.1">
    <property type="nucleotide sequence ID" value="NZ_CP047289.1"/>
</dbReference>
<keyword evidence="2 5" id="KW-0378">Hydrolase</keyword>
<gene>
    <name evidence="5" type="ORF">GR316_01530</name>
</gene>
<keyword evidence="6" id="KW-1185">Reference proteome</keyword>
<dbReference type="EMBL" id="CP047289">
    <property type="protein sequence ID" value="QUS35068.1"/>
    <property type="molecule type" value="Genomic_DNA"/>
</dbReference>
<evidence type="ECO:0000256" key="3">
    <source>
        <dbReference type="SAM" id="SignalP"/>
    </source>
</evidence>
<dbReference type="InterPro" id="IPR050266">
    <property type="entry name" value="AB_hydrolase_sf"/>
</dbReference>
<dbReference type="PRINTS" id="PR00793">
    <property type="entry name" value="PROAMNOPTASE"/>
</dbReference>
<dbReference type="PROSITE" id="PS51257">
    <property type="entry name" value="PROKAR_LIPOPROTEIN"/>
    <property type="match status" value="1"/>
</dbReference>
<proteinExistence type="inferred from homology"/>
<name>A0A8J8SK39_9RHOB</name>
<dbReference type="KEGG" id="fap:GR316_01530"/>
<dbReference type="Gene3D" id="3.40.50.1820">
    <property type="entry name" value="alpha/beta hydrolase"/>
    <property type="match status" value="1"/>
</dbReference>
<evidence type="ECO:0000256" key="1">
    <source>
        <dbReference type="ARBA" id="ARBA00010088"/>
    </source>
</evidence>
<feature type="domain" description="AB hydrolase-1" evidence="4">
    <location>
        <begin position="57"/>
        <end position="301"/>
    </location>
</feature>
<dbReference type="InterPro" id="IPR029058">
    <property type="entry name" value="AB_hydrolase_fold"/>
</dbReference>
<dbReference type="SUPFAM" id="SSF53474">
    <property type="entry name" value="alpha/beta-Hydrolases"/>
    <property type="match status" value="1"/>
</dbReference>
<dbReference type="InterPro" id="IPR000073">
    <property type="entry name" value="AB_hydrolase_1"/>
</dbReference>
<dbReference type="GO" id="GO:0008233">
    <property type="term" value="F:peptidase activity"/>
    <property type="evidence" value="ECO:0007669"/>
    <property type="project" value="InterPro"/>
</dbReference>
<evidence type="ECO:0000313" key="5">
    <source>
        <dbReference type="EMBL" id="QUS35068.1"/>
    </source>
</evidence>
<dbReference type="GO" id="GO:0006508">
    <property type="term" value="P:proteolysis"/>
    <property type="evidence" value="ECO:0007669"/>
    <property type="project" value="InterPro"/>
</dbReference>
<dbReference type="Proteomes" id="UP000679284">
    <property type="component" value="Chromosome"/>
</dbReference>
<keyword evidence="3" id="KW-0732">Signal</keyword>
<feature type="signal peptide" evidence="3">
    <location>
        <begin position="1"/>
        <end position="21"/>
    </location>
</feature>
<sequence>MKSTLSALSLILLLGACGPLADARSARIEARNPPQGQMLTVGSATIHAEVSGHGPDLVLIHGASGSTGDMADLARRLSDRYRVIRFDRPGLGYSSDLGRAGNSPLVQADYLIAASRQLGVTDPIVLGHSYGGAVAMAWALRDPGHTRAVVLLAGAVLPWEGGLDGLSRFASTPVGEATVEPMVAAFMPDWGLKRIVKNLFEPNTPPPGYAADTGAELALRLPELRANLRQLNALKDHLWIMAPNYYKLHMPIEIVHGLDDDVVDYTVESLQMTALPNVRLTAAPGVGHMVHHVIPDEVVAAIDRAAARAD</sequence>
<accession>A0A8J8SK39</accession>
<protein>
    <submittedName>
        <fullName evidence="5">Alpha/beta fold hydrolase</fullName>
    </submittedName>
</protein>
<dbReference type="GO" id="GO:0016020">
    <property type="term" value="C:membrane"/>
    <property type="evidence" value="ECO:0007669"/>
    <property type="project" value="TreeGrafter"/>
</dbReference>
<reference evidence="5" key="1">
    <citation type="submission" date="2020-01" db="EMBL/GenBank/DDBJ databases">
        <authorList>
            <person name="Yang Y."/>
            <person name="Kwon Y.M."/>
        </authorList>
    </citation>
    <scope>NUCLEOTIDE SEQUENCE</scope>
    <source>
        <strain evidence="5">PG104</strain>
    </source>
</reference>
<dbReference type="Pfam" id="PF12697">
    <property type="entry name" value="Abhydrolase_6"/>
    <property type="match status" value="1"/>
</dbReference>
<comment type="similarity">
    <text evidence="1">Belongs to the peptidase S33 family.</text>
</comment>
<dbReference type="PRINTS" id="PR00111">
    <property type="entry name" value="ABHYDROLASE"/>
</dbReference>
<evidence type="ECO:0000259" key="4">
    <source>
        <dbReference type="Pfam" id="PF12697"/>
    </source>
</evidence>